<keyword evidence="2" id="KW-1185">Reference proteome</keyword>
<proteinExistence type="predicted"/>
<accession>A0A087TI14</accession>
<gene>
    <name evidence="1" type="ORF">X975_20118</name>
</gene>
<evidence type="ECO:0000313" key="2">
    <source>
        <dbReference type="Proteomes" id="UP000054359"/>
    </source>
</evidence>
<reference evidence="1 2" key="1">
    <citation type="submission" date="2013-11" db="EMBL/GenBank/DDBJ databases">
        <title>Genome sequencing of Stegodyphus mimosarum.</title>
        <authorList>
            <person name="Bechsgaard J."/>
        </authorList>
    </citation>
    <scope>NUCLEOTIDE SEQUENCE [LARGE SCALE GENOMIC DNA]</scope>
</reference>
<dbReference type="EMBL" id="KK115314">
    <property type="protein sequence ID" value="KFM64753.1"/>
    <property type="molecule type" value="Genomic_DNA"/>
</dbReference>
<organism evidence="1 2">
    <name type="scientific">Stegodyphus mimosarum</name>
    <name type="common">African social velvet spider</name>
    <dbReference type="NCBI Taxonomy" id="407821"/>
    <lineage>
        <taxon>Eukaryota</taxon>
        <taxon>Metazoa</taxon>
        <taxon>Ecdysozoa</taxon>
        <taxon>Arthropoda</taxon>
        <taxon>Chelicerata</taxon>
        <taxon>Arachnida</taxon>
        <taxon>Araneae</taxon>
        <taxon>Araneomorphae</taxon>
        <taxon>Entelegynae</taxon>
        <taxon>Eresoidea</taxon>
        <taxon>Eresidae</taxon>
        <taxon>Stegodyphus</taxon>
    </lineage>
</organism>
<feature type="non-terminal residue" evidence="1">
    <location>
        <position position="65"/>
    </location>
</feature>
<sequence>MEQFFVLYHGEKFQRGSRVIKDLVEKLKLNFAELDEKIIQTYVKIGTFIRIKYLNNLMNVKSVER</sequence>
<protein>
    <submittedName>
        <fullName evidence="1">Uncharacterized protein</fullName>
    </submittedName>
</protein>
<dbReference type="AlphaFoldDB" id="A0A087TI14"/>
<dbReference type="Proteomes" id="UP000054359">
    <property type="component" value="Unassembled WGS sequence"/>
</dbReference>
<name>A0A087TI14_STEMI</name>
<evidence type="ECO:0000313" key="1">
    <source>
        <dbReference type="EMBL" id="KFM64753.1"/>
    </source>
</evidence>